<dbReference type="Gene3D" id="3.40.50.1000">
    <property type="entry name" value="HAD superfamily/HAD-like"/>
    <property type="match status" value="1"/>
</dbReference>
<gene>
    <name evidence="3" type="ORF">B2G88_01225</name>
</gene>
<dbReference type="InterPro" id="IPR051540">
    <property type="entry name" value="S-2-haloacid_dehalogenase"/>
</dbReference>
<dbReference type="Proteomes" id="UP000196084">
    <property type="component" value="Unassembled WGS sequence"/>
</dbReference>
<dbReference type="PANTHER" id="PTHR43316">
    <property type="entry name" value="HYDROLASE, HALOACID DELAHOGENASE-RELATED"/>
    <property type="match status" value="1"/>
</dbReference>
<dbReference type="InterPro" id="IPR023214">
    <property type="entry name" value="HAD_sf"/>
</dbReference>
<accession>A0A202EB58</accession>
<organism evidence="3 4">
    <name type="scientific">Natronolimnobius baerhuensis</name>
    <dbReference type="NCBI Taxonomy" id="253108"/>
    <lineage>
        <taxon>Archaea</taxon>
        <taxon>Methanobacteriati</taxon>
        <taxon>Methanobacteriota</taxon>
        <taxon>Stenosarchaea group</taxon>
        <taxon>Halobacteria</taxon>
        <taxon>Halobacteriales</taxon>
        <taxon>Natrialbaceae</taxon>
        <taxon>Natronolimnobius</taxon>
    </lineage>
</organism>
<reference evidence="3 4" key="1">
    <citation type="submission" date="2017-02" db="EMBL/GenBank/DDBJ databases">
        <title>Natronthermophilus aegyptiacus gen. nov.,sp. nov., an aerobic, extremely halophilic alkalithermophilic archaeon isolated from the athalassohaline Wadi An Natrun, Egypt.</title>
        <authorList>
            <person name="Zhao B."/>
        </authorList>
    </citation>
    <scope>NUCLEOTIDE SEQUENCE [LARGE SCALE GENOMIC DNA]</scope>
    <source>
        <strain evidence="3 4">CGMCC 1.3597</strain>
    </source>
</reference>
<evidence type="ECO:0000256" key="2">
    <source>
        <dbReference type="ARBA" id="ARBA00022801"/>
    </source>
</evidence>
<dbReference type="GO" id="GO:0016787">
    <property type="term" value="F:hydrolase activity"/>
    <property type="evidence" value="ECO:0007669"/>
    <property type="project" value="UniProtKB-KW"/>
</dbReference>
<dbReference type="RefSeq" id="WP_054863227.1">
    <property type="nucleotide sequence ID" value="NZ_MWPH01000001.1"/>
</dbReference>
<protein>
    <submittedName>
        <fullName evidence="3">HAD family hydrolase</fullName>
    </submittedName>
</protein>
<comment type="similarity">
    <text evidence="1">Belongs to the HAD-like hydrolase superfamily.</text>
</comment>
<keyword evidence="4" id="KW-1185">Reference proteome</keyword>
<proteinExistence type="inferred from homology"/>
<comment type="caution">
    <text evidence="3">The sequence shown here is derived from an EMBL/GenBank/DDBJ whole genome shotgun (WGS) entry which is preliminary data.</text>
</comment>
<keyword evidence="2 3" id="KW-0378">Hydrolase</keyword>
<dbReference type="PANTHER" id="PTHR43316:SF3">
    <property type="entry name" value="HALOACID DEHALOGENASE, TYPE II (AFU_ORTHOLOGUE AFUA_2G07750)-RELATED"/>
    <property type="match status" value="1"/>
</dbReference>
<evidence type="ECO:0000313" key="4">
    <source>
        <dbReference type="Proteomes" id="UP000196084"/>
    </source>
</evidence>
<sequence length="216" mass="22661">MAVSFDLFGTLVRVETPDDPATVVASELTARDVDVPDDWADAYTELHVDAPEHAEVPLPAHVGHALASRGVGFEHNAVRRAVVAAFDPDVETRAGALEAVAAAREQGPIAICSNCSVPELVARTLIRTDIDRDAFDAVVTSVGCGWRKPAPEIFELTAEELGVSVDELVHVGDDPQTDGGIEAVGGTALLLEDQPLTAVVEQLRAADKDPGATGDP</sequence>
<evidence type="ECO:0000313" key="3">
    <source>
        <dbReference type="EMBL" id="OVE85475.1"/>
    </source>
</evidence>
<dbReference type="InterPro" id="IPR006439">
    <property type="entry name" value="HAD-SF_hydro_IA"/>
</dbReference>
<dbReference type="InterPro" id="IPR036412">
    <property type="entry name" value="HAD-like_sf"/>
</dbReference>
<dbReference type="AlphaFoldDB" id="A0A202EB58"/>
<dbReference type="Pfam" id="PF00702">
    <property type="entry name" value="Hydrolase"/>
    <property type="match status" value="1"/>
</dbReference>
<name>A0A202EB58_9EURY</name>
<dbReference type="EMBL" id="MWPH01000001">
    <property type="protein sequence ID" value="OVE85475.1"/>
    <property type="molecule type" value="Genomic_DNA"/>
</dbReference>
<dbReference type="SUPFAM" id="SSF56784">
    <property type="entry name" value="HAD-like"/>
    <property type="match status" value="1"/>
</dbReference>
<dbReference type="OrthoDB" id="238326at2157"/>
<dbReference type="NCBIfam" id="TIGR01549">
    <property type="entry name" value="HAD-SF-IA-v1"/>
    <property type="match status" value="1"/>
</dbReference>
<evidence type="ECO:0000256" key="1">
    <source>
        <dbReference type="ARBA" id="ARBA00007958"/>
    </source>
</evidence>